<feature type="region of interest" description="Disordered" evidence="1">
    <location>
        <begin position="339"/>
        <end position="379"/>
    </location>
</feature>
<feature type="region of interest" description="Disordered" evidence="1">
    <location>
        <begin position="185"/>
        <end position="204"/>
    </location>
</feature>
<dbReference type="PANTHER" id="PTHR33922">
    <property type="entry name" value="OS01G0888066 PROTEIN-RELATED"/>
    <property type="match status" value="1"/>
</dbReference>
<reference evidence="2 3" key="1">
    <citation type="journal article" date="2023" name="Hortic Res">
        <title>Pangenome of water caltrop reveals structural variations and asymmetric subgenome divergence after allopolyploidization.</title>
        <authorList>
            <person name="Zhang X."/>
            <person name="Chen Y."/>
            <person name="Wang L."/>
            <person name="Yuan Y."/>
            <person name="Fang M."/>
            <person name="Shi L."/>
            <person name="Lu R."/>
            <person name="Comes H.P."/>
            <person name="Ma Y."/>
            <person name="Chen Y."/>
            <person name="Huang G."/>
            <person name="Zhou Y."/>
            <person name="Zheng Z."/>
            <person name="Qiu Y."/>
        </authorList>
    </citation>
    <scope>NUCLEOTIDE SEQUENCE [LARGE SCALE GENOMIC DNA]</scope>
    <source>
        <tissue evidence="2">Roots</tissue>
    </source>
</reference>
<dbReference type="EMBL" id="JAXIOK010000018">
    <property type="protein sequence ID" value="KAK4749429.1"/>
    <property type="molecule type" value="Genomic_DNA"/>
</dbReference>
<feature type="region of interest" description="Disordered" evidence="1">
    <location>
        <begin position="87"/>
        <end position="114"/>
    </location>
</feature>
<organism evidence="2 3">
    <name type="scientific">Trapa incisa</name>
    <dbReference type="NCBI Taxonomy" id="236973"/>
    <lineage>
        <taxon>Eukaryota</taxon>
        <taxon>Viridiplantae</taxon>
        <taxon>Streptophyta</taxon>
        <taxon>Embryophyta</taxon>
        <taxon>Tracheophyta</taxon>
        <taxon>Spermatophyta</taxon>
        <taxon>Magnoliopsida</taxon>
        <taxon>eudicotyledons</taxon>
        <taxon>Gunneridae</taxon>
        <taxon>Pentapetalae</taxon>
        <taxon>rosids</taxon>
        <taxon>malvids</taxon>
        <taxon>Myrtales</taxon>
        <taxon>Lythraceae</taxon>
        <taxon>Trapa</taxon>
    </lineage>
</organism>
<accession>A0AAN7H1V3</accession>
<feature type="compositionally biased region" description="Low complexity" evidence="1">
    <location>
        <begin position="185"/>
        <end position="198"/>
    </location>
</feature>
<proteinExistence type="predicted"/>
<keyword evidence="3" id="KW-1185">Reference proteome</keyword>
<evidence type="ECO:0000256" key="1">
    <source>
        <dbReference type="SAM" id="MobiDB-lite"/>
    </source>
</evidence>
<protein>
    <submittedName>
        <fullName evidence="2">Uncharacterized protein</fullName>
    </submittedName>
</protein>
<dbReference type="AlphaFoldDB" id="A0AAN7H1V3"/>
<comment type="caution">
    <text evidence="2">The sequence shown here is derived from an EMBL/GenBank/DDBJ whole genome shotgun (WGS) entry which is preliminary data.</text>
</comment>
<dbReference type="PANTHER" id="PTHR33922:SF2">
    <property type="entry name" value="OS07G0589600 PROTEIN"/>
    <property type="match status" value="1"/>
</dbReference>
<feature type="compositionally biased region" description="Polar residues" evidence="1">
    <location>
        <begin position="234"/>
        <end position="244"/>
    </location>
</feature>
<feature type="region of interest" description="Disordered" evidence="1">
    <location>
        <begin position="214"/>
        <end position="244"/>
    </location>
</feature>
<gene>
    <name evidence="2" type="ORF">SAY87_026878</name>
</gene>
<dbReference type="Proteomes" id="UP001345219">
    <property type="component" value="Chromosome 21"/>
</dbReference>
<evidence type="ECO:0000313" key="3">
    <source>
        <dbReference type="Proteomes" id="UP001345219"/>
    </source>
</evidence>
<evidence type="ECO:0000313" key="2">
    <source>
        <dbReference type="EMBL" id="KAK4749429.1"/>
    </source>
</evidence>
<sequence length="379" mass="42636">MSYGPCQKSPSSLYIFPFYSLFFLVTTLQQNPENLLSQVKLWAMAKYWRTERNQRREDQEEEEEEEEALSLSDLPINMAKTEETALLRREPDDEEGGSGNHCKENEKEEPEFDFGWWGNNSRTFRSPEPEMCAADELFFKGQILPLRLSVSSDNGLVCRSTSRSESLDRGSVSRFIGSRSSSIRSYHSLSSSSTNSSSTATARADDHRKLMYRGHANTLPHPSPKPKPLSTSSGGQYRQSSLRSTITSQNKFSLWDFFRTGLVRGPDVHIDLRDLRVRNSATSRASDVKIGTGSIKSPGPISRFSRNINVIGNLLGGASCKCSVETVILNAPATARKSNAEERLRKRSKTKAKERMKVTSRQRTSQWLKELSHSHGKPS</sequence>
<name>A0AAN7H1V3_9MYRT</name>